<protein>
    <submittedName>
        <fullName evidence="1">Uncharacterized protein</fullName>
    </submittedName>
</protein>
<name>F6HCV0_VITVI</name>
<accession>F6HCV0</accession>
<evidence type="ECO:0000313" key="1">
    <source>
        <dbReference type="EMBL" id="CCB50045.1"/>
    </source>
</evidence>
<keyword evidence="2" id="KW-1185">Reference proteome</keyword>
<dbReference type="PaxDb" id="29760-VIT_00s0194g00050.t01"/>
<dbReference type="InParanoid" id="F6HCV0"/>
<sequence length="52" mass="5694">MSDQELRFWIGICNARLVHATMSVWSVLTSGKDHVAVPRGSEASVCCCSKLL</sequence>
<proteinExistence type="predicted"/>
<dbReference type="HOGENOM" id="CLU_3091241_0_0_1"/>
<gene>
    <name evidence="1" type="ORF">VIT_00s0194g00050</name>
</gene>
<reference evidence="2" key="1">
    <citation type="journal article" date="2007" name="Nature">
        <title>The grapevine genome sequence suggests ancestral hexaploidization in major angiosperm phyla.</title>
        <authorList>
            <consortium name="The French-Italian Public Consortium for Grapevine Genome Characterization."/>
            <person name="Jaillon O."/>
            <person name="Aury J.-M."/>
            <person name="Noel B."/>
            <person name="Policriti A."/>
            <person name="Clepet C."/>
            <person name="Casagrande A."/>
            <person name="Choisne N."/>
            <person name="Aubourg S."/>
            <person name="Vitulo N."/>
            <person name="Jubin C."/>
            <person name="Vezzi A."/>
            <person name="Legeai F."/>
            <person name="Hugueney P."/>
            <person name="Dasilva C."/>
            <person name="Horner D."/>
            <person name="Mica E."/>
            <person name="Jublot D."/>
            <person name="Poulain J."/>
            <person name="Bruyere C."/>
            <person name="Billault A."/>
            <person name="Segurens B."/>
            <person name="Gouyvenoux M."/>
            <person name="Ugarte E."/>
            <person name="Cattonaro F."/>
            <person name="Anthouard V."/>
            <person name="Vico V."/>
            <person name="Del Fabbro C."/>
            <person name="Alaux M."/>
            <person name="Di Gaspero G."/>
            <person name="Dumas V."/>
            <person name="Felice N."/>
            <person name="Paillard S."/>
            <person name="Juman I."/>
            <person name="Moroldo M."/>
            <person name="Scalabrin S."/>
            <person name="Canaguier A."/>
            <person name="Le Clainche I."/>
            <person name="Malacrida G."/>
            <person name="Durand E."/>
            <person name="Pesole G."/>
            <person name="Laucou V."/>
            <person name="Chatelet P."/>
            <person name="Merdinoglu D."/>
            <person name="Delledonne M."/>
            <person name="Pezzotti M."/>
            <person name="Lecharny A."/>
            <person name="Scarpelli C."/>
            <person name="Artiguenave F."/>
            <person name="Pe M.E."/>
            <person name="Valle G."/>
            <person name="Morgante M."/>
            <person name="Caboche M."/>
            <person name="Adam-Blondon A.-F."/>
            <person name="Weissenbach J."/>
            <person name="Quetier F."/>
            <person name="Wincker P."/>
        </authorList>
    </citation>
    <scope>NUCLEOTIDE SEQUENCE [LARGE SCALE GENOMIC DNA]</scope>
    <source>
        <strain evidence="2">cv. Pinot noir / PN40024</strain>
    </source>
</reference>
<dbReference type="EMBL" id="FN595527">
    <property type="protein sequence ID" value="CCB50045.1"/>
    <property type="molecule type" value="Genomic_DNA"/>
</dbReference>
<evidence type="ECO:0000313" key="2">
    <source>
        <dbReference type="Proteomes" id="UP000009183"/>
    </source>
</evidence>
<dbReference type="AlphaFoldDB" id="F6HCV0"/>
<organism evidence="1 2">
    <name type="scientific">Vitis vinifera</name>
    <name type="common">Grape</name>
    <dbReference type="NCBI Taxonomy" id="29760"/>
    <lineage>
        <taxon>Eukaryota</taxon>
        <taxon>Viridiplantae</taxon>
        <taxon>Streptophyta</taxon>
        <taxon>Embryophyta</taxon>
        <taxon>Tracheophyta</taxon>
        <taxon>Spermatophyta</taxon>
        <taxon>Magnoliopsida</taxon>
        <taxon>eudicotyledons</taxon>
        <taxon>Gunneridae</taxon>
        <taxon>Pentapetalae</taxon>
        <taxon>rosids</taxon>
        <taxon>Vitales</taxon>
        <taxon>Vitaceae</taxon>
        <taxon>Viteae</taxon>
        <taxon>Vitis</taxon>
    </lineage>
</organism>
<dbReference type="Proteomes" id="UP000009183">
    <property type="component" value="Unassembled WGS sequence, unordered"/>
</dbReference>